<dbReference type="SUPFAM" id="SSF48264">
    <property type="entry name" value="Cytochrome P450"/>
    <property type="match status" value="1"/>
</dbReference>
<comment type="pathway">
    <text evidence="2">Secondary metabolite biosynthesis.</text>
</comment>
<dbReference type="GO" id="GO:0004497">
    <property type="term" value="F:monooxygenase activity"/>
    <property type="evidence" value="ECO:0007669"/>
    <property type="project" value="UniProtKB-KW"/>
</dbReference>
<organism evidence="11 12">
    <name type="scientific">Athelia psychrophila</name>
    <dbReference type="NCBI Taxonomy" id="1759441"/>
    <lineage>
        <taxon>Eukaryota</taxon>
        <taxon>Fungi</taxon>
        <taxon>Dikarya</taxon>
        <taxon>Basidiomycota</taxon>
        <taxon>Agaricomycotina</taxon>
        <taxon>Agaricomycetes</taxon>
        <taxon>Agaricomycetidae</taxon>
        <taxon>Atheliales</taxon>
        <taxon>Atheliaceae</taxon>
        <taxon>Athelia</taxon>
    </lineage>
</organism>
<dbReference type="GO" id="GO:0020037">
    <property type="term" value="F:heme binding"/>
    <property type="evidence" value="ECO:0007669"/>
    <property type="project" value="InterPro"/>
</dbReference>
<dbReference type="InterPro" id="IPR001128">
    <property type="entry name" value="Cyt_P450"/>
</dbReference>
<keyword evidence="6 10" id="KW-0560">Oxidoreductase</keyword>
<dbReference type="InterPro" id="IPR002401">
    <property type="entry name" value="Cyt_P450_E_grp-I"/>
</dbReference>
<gene>
    <name evidence="11" type="ORF">FIBSPDRAFT_919113</name>
</gene>
<dbReference type="PANTHER" id="PTHR46300:SF7">
    <property type="entry name" value="P450, PUTATIVE (EUROFUNG)-RELATED"/>
    <property type="match status" value="1"/>
</dbReference>
<dbReference type="Gene3D" id="1.10.630.10">
    <property type="entry name" value="Cytochrome P450"/>
    <property type="match status" value="1"/>
</dbReference>
<dbReference type="PANTHER" id="PTHR46300">
    <property type="entry name" value="P450, PUTATIVE (EUROFUNG)-RELATED-RELATED"/>
    <property type="match status" value="1"/>
</dbReference>
<dbReference type="AlphaFoldDB" id="A0A166M0X5"/>
<proteinExistence type="inferred from homology"/>
<accession>A0A166M0X5</accession>
<dbReference type="STRING" id="436010.A0A166M0X5"/>
<dbReference type="InterPro" id="IPR050364">
    <property type="entry name" value="Cytochrome_P450_fung"/>
</dbReference>
<evidence type="ECO:0000313" key="12">
    <source>
        <dbReference type="Proteomes" id="UP000076532"/>
    </source>
</evidence>
<evidence type="ECO:0000313" key="11">
    <source>
        <dbReference type="EMBL" id="KZP23524.1"/>
    </source>
</evidence>
<evidence type="ECO:0000256" key="10">
    <source>
        <dbReference type="RuleBase" id="RU000461"/>
    </source>
</evidence>
<dbReference type="InterPro" id="IPR017972">
    <property type="entry name" value="Cyt_P450_CS"/>
</dbReference>
<dbReference type="PRINTS" id="PR00463">
    <property type="entry name" value="EP450I"/>
</dbReference>
<dbReference type="InterPro" id="IPR036396">
    <property type="entry name" value="Cyt_P450_sf"/>
</dbReference>
<dbReference type="OrthoDB" id="2789670at2759"/>
<name>A0A166M0X5_9AGAM</name>
<evidence type="ECO:0000256" key="9">
    <source>
        <dbReference type="PIRSR" id="PIRSR602401-1"/>
    </source>
</evidence>
<comment type="similarity">
    <text evidence="3 10">Belongs to the cytochrome P450 family.</text>
</comment>
<comment type="cofactor">
    <cofactor evidence="1 9">
        <name>heme</name>
        <dbReference type="ChEBI" id="CHEBI:30413"/>
    </cofactor>
</comment>
<keyword evidence="8 10" id="KW-0503">Monooxygenase</keyword>
<keyword evidence="4 9" id="KW-0349">Heme</keyword>
<dbReference type="PROSITE" id="PS00086">
    <property type="entry name" value="CYTOCHROME_P450"/>
    <property type="match status" value="1"/>
</dbReference>
<dbReference type="EMBL" id="KV417532">
    <property type="protein sequence ID" value="KZP23524.1"/>
    <property type="molecule type" value="Genomic_DNA"/>
</dbReference>
<evidence type="ECO:0000256" key="5">
    <source>
        <dbReference type="ARBA" id="ARBA00022723"/>
    </source>
</evidence>
<protein>
    <submittedName>
        <fullName evidence="11">Cytochrome P450</fullName>
    </submittedName>
</protein>
<evidence type="ECO:0000256" key="8">
    <source>
        <dbReference type="ARBA" id="ARBA00023033"/>
    </source>
</evidence>
<dbReference type="GO" id="GO:0005506">
    <property type="term" value="F:iron ion binding"/>
    <property type="evidence" value="ECO:0007669"/>
    <property type="project" value="InterPro"/>
</dbReference>
<reference evidence="11 12" key="1">
    <citation type="journal article" date="2016" name="Mol. Biol. Evol.">
        <title>Comparative Genomics of Early-Diverging Mushroom-Forming Fungi Provides Insights into the Origins of Lignocellulose Decay Capabilities.</title>
        <authorList>
            <person name="Nagy L.G."/>
            <person name="Riley R."/>
            <person name="Tritt A."/>
            <person name="Adam C."/>
            <person name="Daum C."/>
            <person name="Floudas D."/>
            <person name="Sun H."/>
            <person name="Yadav J.S."/>
            <person name="Pangilinan J."/>
            <person name="Larsson K.H."/>
            <person name="Matsuura K."/>
            <person name="Barry K."/>
            <person name="Labutti K."/>
            <person name="Kuo R."/>
            <person name="Ohm R.A."/>
            <person name="Bhattacharya S.S."/>
            <person name="Shirouzu T."/>
            <person name="Yoshinaga Y."/>
            <person name="Martin F.M."/>
            <person name="Grigoriev I.V."/>
            <person name="Hibbett D.S."/>
        </authorList>
    </citation>
    <scope>NUCLEOTIDE SEQUENCE [LARGE SCALE GENOMIC DNA]</scope>
    <source>
        <strain evidence="11 12">CBS 109695</strain>
    </source>
</reference>
<feature type="binding site" description="axial binding residue" evidence="9">
    <location>
        <position position="444"/>
    </location>
    <ligand>
        <name>heme</name>
        <dbReference type="ChEBI" id="CHEBI:30413"/>
    </ligand>
    <ligandPart>
        <name>Fe</name>
        <dbReference type="ChEBI" id="CHEBI:18248"/>
    </ligandPart>
</feature>
<evidence type="ECO:0000256" key="3">
    <source>
        <dbReference type="ARBA" id="ARBA00010617"/>
    </source>
</evidence>
<evidence type="ECO:0000256" key="1">
    <source>
        <dbReference type="ARBA" id="ARBA00001971"/>
    </source>
</evidence>
<dbReference type="Pfam" id="PF00067">
    <property type="entry name" value="p450"/>
    <property type="match status" value="1"/>
</dbReference>
<evidence type="ECO:0000256" key="2">
    <source>
        <dbReference type="ARBA" id="ARBA00005179"/>
    </source>
</evidence>
<keyword evidence="12" id="KW-1185">Reference proteome</keyword>
<evidence type="ECO:0000256" key="7">
    <source>
        <dbReference type="ARBA" id="ARBA00023004"/>
    </source>
</evidence>
<dbReference type="Proteomes" id="UP000076532">
    <property type="component" value="Unassembled WGS sequence"/>
</dbReference>
<keyword evidence="7 9" id="KW-0408">Iron</keyword>
<evidence type="ECO:0000256" key="4">
    <source>
        <dbReference type="ARBA" id="ARBA00022617"/>
    </source>
</evidence>
<keyword evidence="5 9" id="KW-0479">Metal-binding</keyword>
<dbReference type="GO" id="GO:0016705">
    <property type="term" value="F:oxidoreductase activity, acting on paired donors, with incorporation or reduction of molecular oxygen"/>
    <property type="evidence" value="ECO:0007669"/>
    <property type="project" value="InterPro"/>
</dbReference>
<sequence>MSFEIIASLVLAAVVASFVASLLLRRSNASSIPLPPGPKGYPLIGNLLEMPEEMEWKTYREWSRQYGSDVIYLNVIGQSIVVLNTWEAVNDLLEKRSNLYSSRPIRTMINDLCGWDCFFGFIAYGEKWKQQRKMFAQEFTPIASARYFPIQVAAGHVLLNRLLDTPDDWLHHLRLQTGQVIMGVAYGIDVKEEKDMFLDVIELALHGLNVAARPGAFLCDMIPALKYVPAWMPGAGFKRQAQIWHQAVIDMIELPYQVATDLLAAGTALPSYTSSLLESFDPKENNTEKEIMVKETAGAIYAAGADSSVTVLKSFILAMVWFPEVQKKAQEELDRVVGKDQLPSFSDEPLLPYCGAVLKELWRWRPVAPVAIPRETDTEDVYKGMRIPASSVIIPNAWAILHDEQVYPDPEEFKPERFLKDGELNPDVLDPALVGQFGYGRRACPGKAMATNHVWITVVSILASMNITKAVDEHGSVIEPSGEMKGSMLHVTQPFKCSIKPRSAAIASTIMSKV</sequence>
<dbReference type="CDD" id="cd11065">
    <property type="entry name" value="CYP64-like"/>
    <property type="match status" value="1"/>
</dbReference>
<evidence type="ECO:0000256" key="6">
    <source>
        <dbReference type="ARBA" id="ARBA00023002"/>
    </source>
</evidence>